<accession>A0ABQ7LV87</accession>
<reference evidence="1 2" key="1">
    <citation type="submission" date="2021-03" db="EMBL/GenBank/DDBJ databases">
        <authorList>
            <person name="King G.J."/>
            <person name="Bancroft I."/>
            <person name="Baten A."/>
            <person name="Bloomfield J."/>
            <person name="Borpatragohain P."/>
            <person name="He Z."/>
            <person name="Irish N."/>
            <person name="Irwin J."/>
            <person name="Liu K."/>
            <person name="Mauleon R.P."/>
            <person name="Moore J."/>
            <person name="Morris R."/>
            <person name="Ostergaard L."/>
            <person name="Wang B."/>
            <person name="Wells R."/>
        </authorList>
    </citation>
    <scope>NUCLEOTIDE SEQUENCE [LARGE SCALE GENOMIC DNA]</scope>
    <source>
        <strain evidence="1">R-o-18</strain>
        <tissue evidence="1">Leaf</tissue>
    </source>
</reference>
<proteinExistence type="predicted"/>
<dbReference type="EMBL" id="JADBGQ010000007">
    <property type="protein sequence ID" value="KAG5390472.1"/>
    <property type="molecule type" value="Genomic_DNA"/>
</dbReference>
<comment type="caution">
    <text evidence="1">The sequence shown here is derived from an EMBL/GenBank/DDBJ whole genome shotgun (WGS) entry which is preliminary data.</text>
</comment>
<evidence type="ECO:0000313" key="2">
    <source>
        <dbReference type="Proteomes" id="UP000823674"/>
    </source>
</evidence>
<sequence>EGTEGRVWRERLLWRLVEPVASLSEDDVALSVESKCVGDFGVRLLREECSESNSHEITRMLVKVKNKNLKINEKERHWVCVTALMRLEDSA</sequence>
<feature type="non-terminal residue" evidence="1">
    <location>
        <position position="1"/>
    </location>
</feature>
<gene>
    <name evidence="1" type="primary">A08p034910.1_BraROA</name>
    <name evidence="1" type="ORF">IGI04_032013</name>
</gene>
<protein>
    <submittedName>
        <fullName evidence="1">Uncharacterized protein</fullName>
    </submittedName>
</protein>
<name>A0ABQ7LV87_BRACM</name>
<dbReference type="Proteomes" id="UP000823674">
    <property type="component" value="Chromosome A08"/>
</dbReference>
<organism evidence="1 2">
    <name type="scientific">Brassica rapa subsp. trilocularis</name>
    <dbReference type="NCBI Taxonomy" id="1813537"/>
    <lineage>
        <taxon>Eukaryota</taxon>
        <taxon>Viridiplantae</taxon>
        <taxon>Streptophyta</taxon>
        <taxon>Embryophyta</taxon>
        <taxon>Tracheophyta</taxon>
        <taxon>Spermatophyta</taxon>
        <taxon>Magnoliopsida</taxon>
        <taxon>eudicotyledons</taxon>
        <taxon>Gunneridae</taxon>
        <taxon>Pentapetalae</taxon>
        <taxon>rosids</taxon>
        <taxon>malvids</taxon>
        <taxon>Brassicales</taxon>
        <taxon>Brassicaceae</taxon>
        <taxon>Brassiceae</taxon>
        <taxon>Brassica</taxon>
    </lineage>
</organism>
<keyword evidence="2" id="KW-1185">Reference proteome</keyword>
<evidence type="ECO:0000313" key="1">
    <source>
        <dbReference type="EMBL" id="KAG5390472.1"/>
    </source>
</evidence>